<reference evidence="3 4" key="1">
    <citation type="submission" date="2019-01" db="EMBL/GenBank/DDBJ databases">
        <title>Intercellular communication is required for trap formation in the nematode-trapping fungus Duddingtonia flagrans.</title>
        <authorList>
            <person name="Youssar L."/>
            <person name="Wernet V."/>
            <person name="Hensel N."/>
            <person name="Hildebrandt H.-G."/>
            <person name="Fischer R."/>
        </authorList>
    </citation>
    <scope>NUCLEOTIDE SEQUENCE [LARGE SCALE GENOMIC DNA]</scope>
    <source>
        <strain evidence="3 4">CBS H-5679</strain>
    </source>
</reference>
<gene>
    <name evidence="3" type="ORF">DFL_001442</name>
</gene>
<evidence type="ECO:0000313" key="4">
    <source>
        <dbReference type="Proteomes" id="UP000283090"/>
    </source>
</evidence>
<dbReference type="CDD" id="cd09917">
    <property type="entry name" value="F-box_SF"/>
    <property type="match status" value="1"/>
</dbReference>
<dbReference type="VEuPathDB" id="FungiDB:DFL_001442"/>
<dbReference type="InterPro" id="IPR036047">
    <property type="entry name" value="F-box-like_dom_sf"/>
</dbReference>
<dbReference type="Pfam" id="PF00646">
    <property type="entry name" value="F-box"/>
    <property type="match status" value="1"/>
</dbReference>
<protein>
    <recommendedName>
        <fullName evidence="2">F-box domain-containing protein</fullName>
    </recommendedName>
</protein>
<dbReference type="SUPFAM" id="SSF81383">
    <property type="entry name" value="F-box domain"/>
    <property type="match status" value="1"/>
</dbReference>
<dbReference type="AlphaFoldDB" id="A0A437A7N6"/>
<dbReference type="InterPro" id="IPR001810">
    <property type="entry name" value="F-box_dom"/>
</dbReference>
<keyword evidence="4" id="KW-1185">Reference proteome</keyword>
<dbReference type="EMBL" id="SAEB01000003">
    <property type="protein sequence ID" value="RVD87199.1"/>
    <property type="molecule type" value="Genomic_DNA"/>
</dbReference>
<sequence>MFKTDFQIATIPEIVADEPSPGLPPQWDDYDMDPGAKPDQKPPILNLSIDILALVIEYLSFRDIISLSLTTKGFRHLRPEPASNPGSAPLSPPLSPGNEALCSARIHQRFLAHKSSQKSTEQCPYCQHDLCPTSCSSALFLDTQTGIFFPTSLYNKNKAMFKYSAEFTKRETALLTPNKRESLHLGPGHNKRESFMGHSKRESLLISPKRQSTMMHMAVNTPKPVEFVYSTIWCEHHRCPRDLLAQKSNFNNAGEDIANGAGKFLLEYNNELRWERARRDRGPRYSLWTRWLVGYKSDPQAQMQRTVSVAGSAPRRKSIIPWLDSQPVPSGGSTRRKSLIPWLDRDREPSLTPPPPATGSGGSGGRRKSLFSWLDKFKDPSELEGAKQPDPVYERSFYETYCLHCLRPLRMQGASRGLHSHWQGLSCECRTASHAIGGGCRRCGVASVRFTLIETFDKLWEKKIDNADGVIKNQSYWLILATECEIIRAAGPGALIETKRLRPKDPVAAAKALNTVRGYDVVPLPTHSPVGLQDLPYDVLRRIVDYLRDVETFQRDPHFWAMQATYCFPKAWQGSFGDFNAMNVHEDPCLS</sequence>
<dbReference type="GeneID" id="93583753"/>
<evidence type="ECO:0000256" key="1">
    <source>
        <dbReference type="SAM" id="MobiDB-lite"/>
    </source>
</evidence>
<name>A0A437A7N6_ARTFL</name>
<proteinExistence type="predicted"/>
<evidence type="ECO:0000313" key="3">
    <source>
        <dbReference type="EMBL" id="RVD87199.1"/>
    </source>
</evidence>
<feature type="region of interest" description="Disordered" evidence="1">
    <location>
        <begin position="320"/>
        <end position="366"/>
    </location>
</feature>
<dbReference type="RefSeq" id="XP_067492743.1">
    <property type="nucleotide sequence ID" value="XM_067630062.1"/>
</dbReference>
<accession>A0A437A7N6</accession>
<dbReference type="OrthoDB" id="5281799at2759"/>
<evidence type="ECO:0000259" key="2">
    <source>
        <dbReference type="Pfam" id="PF00646"/>
    </source>
</evidence>
<organism evidence="3 4">
    <name type="scientific">Arthrobotrys flagrans</name>
    <name type="common">Nematode-trapping fungus</name>
    <name type="synonym">Trichothecium flagrans</name>
    <dbReference type="NCBI Taxonomy" id="97331"/>
    <lineage>
        <taxon>Eukaryota</taxon>
        <taxon>Fungi</taxon>
        <taxon>Dikarya</taxon>
        <taxon>Ascomycota</taxon>
        <taxon>Pezizomycotina</taxon>
        <taxon>Orbiliomycetes</taxon>
        <taxon>Orbiliales</taxon>
        <taxon>Orbiliaceae</taxon>
        <taxon>Arthrobotrys</taxon>
    </lineage>
</organism>
<dbReference type="Proteomes" id="UP000283090">
    <property type="component" value="Unassembled WGS sequence"/>
</dbReference>
<comment type="caution">
    <text evidence="3">The sequence shown here is derived from an EMBL/GenBank/DDBJ whole genome shotgun (WGS) entry which is preliminary data.</text>
</comment>
<feature type="domain" description="F-box" evidence="2">
    <location>
        <begin position="44"/>
        <end position="77"/>
    </location>
</feature>